<accession>A0A417YNE8</accession>
<proteinExistence type="predicted"/>
<evidence type="ECO:0000313" key="1">
    <source>
        <dbReference type="EMBL" id="RHW35342.1"/>
    </source>
</evidence>
<dbReference type="AlphaFoldDB" id="A0A417YNE8"/>
<dbReference type="EMBL" id="QWEH01000001">
    <property type="protein sequence ID" value="RHW35342.1"/>
    <property type="molecule type" value="Genomic_DNA"/>
</dbReference>
<dbReference type="RefSeq" id="WP_118888462.1">
    <property type="nucleotide sequence ID" value="NZ_PHUT01000001.1"/>
</dbReference>
<reference evidence="1 2" key="1">
    <citation type="journal article" date="2007" name="Int. J. Syst. Evol. Microbiol.">
        <title>Oceanobacillus profundus sp. nov., isolated from a deep-sea sediment core.</title>
        <authorList>
            <person name="Kim Y.G."/>
            <person name="Choi D.H."/>
            <person name="Hyun S."/>
            <person name="Cho B.C."/>
        </authorList>
    </citation>
    <scope>NUCLEOTIDE SEQUENCE [LARGE SCALE GENOMIC DNA]</scope>
    <source>
        <strain evidence="1 2">DSM 18246</strain>
    </source>
</reference>
<comment type="caution">
    <text evidence="1">The sequence shown here is derived from an EMBL/GenBank/DDBJ whole genome shotgun (WGS) entry which is preliminary data.</text>
</comment>
<dbReference type="InterPro" id="IPR036291">
    <property type="entry name" value="NAD(P)-bd_dom_sf"/>
</dbReference>
<gene>
    <name evidence="1" type="ORF">D1B32_01610</name>
</gene>
<name>A0A417YNE8_9BACI</name>
<keyword evidence="2" id="KW-1185">Reference proteome</keyword>
<dbReference type="SUPFAM" id="SSF51735">
    <property type="entry name" value="NAD(P)-binding Rossmann-fold domains"/>
    <property type="match status" value="1"/>
</dbReference>
<dbReference type="NCBIfam" id="NF006168">
    <property type="entry name" value="PRK08309.1"/>
    <property type="match status" value="1"/>
</dbReference>
<sequence>MKHALVVGGTGMLADVSLWLMDQGYHVSVIARNSGRMQQLMERADFKEKITPIIVDYRSDHELQSKVHTAIEQNGDIELVVAWIHLNAPAALKIITREISTHTVDWQLFHVLGSSTDIDKIKREVSVPQGCFYYQIRLGFVLKDEYSRWLTNKEISSGVIDALKQKDSIRTIGIIDPWEKRP</sequence>
<dbReference type="Proteomes" id="UP000285456">
    <property type="component" value="Unassembled WGS sequence"/>
</dbReference>
<dbReference type="Gene3D" id="3.40.50.720">
    <property type="entry name" value="NAD(P)-binding Rossmann-like Domain"/>
    <property type="match status" value="1"/>
</dbReference>
<organism evidence="1 2">
    <name type="scientific">Oceanobacillus profundus</name>
    <dbReference type="NCBI Taxonomy" id="372463"/>
    <lineage>
        <taxon>Bacteria</taxon>
        <taxon>Bacillati</taxon>
        <taxon>Bacillota</taxon>
        <taxon>Bacilli</taxon>
        <taxon>Bacillales</taxon>
        <taxon>Bacillaceae</taxon>
        <taxon>Oceanobacillus</taxon>
    </lineage>
</organism>
<evidence type="ECO:0000313" key="2">
    <source>
        <dbReference type="Proteomes" id="UP000285456"/>
    </source>
</evidence>
<dbReference type="OrthoDB" id="7922774at2"/>
<protein>
    <submittedName>
        <fullName evidence="1">Short-chain dehydrogenase</fullName>
    </submittedName>
</protein>